<dbReference type="AlphaFoldDB" id="A0ABD3AEL2"/>
<evidence type="ECO:0000313" key="2">
    <source>
        <dbReference type="Proteomes" id="UP001630127"/>
    </source>
</evidence>
<dbReference type="Proteomes" id="UP001630127">
    <property type="component" value="Unassembled WGS sequence"/>
</dbReference>
<reference evidence="1 2" key="1">
    <citation type="submission" date="2024-11" db="EMBL/GenBank/DDBJ databases">
        <title>A near-complete genome assembly of Cinchona calisaya.</title>
        <authorList>
            <person name="Lian D.C."/>
            <person name="Zhao X.W."/>
            <person name="Wei L."/>
        </authorList>
    </citation>
    <scope>NUCLEOTIDE SEQUENCE [LARGE SCALE GENOMIC DNA]</scope>
    <source>
        <tissue evidence="1">Nenye</tissue>
    </source>
</reference>
<protein>
    <submittedName>
        <fullName evidence="1">Uncharacterized protein</fullName>
    </submittedName>
</protein>
<gene>
    <name evidence="1" type="ORF">ACH5RR_008292</name>
</gene>
<evidence type="ECO:0000313" key="1">
    <source>
        <dbReference type="EMBL" id="KAL3528970.1"/>
    </source>
</evidence>
<organism evidence="1 2">
    <name type="scientific">Cinchona calisaya</name>
    <dbReference type="NCBI Taxonomy" id="153742"/>
    <lineage>
        <taxon>Eukaryota</taxon>
        <taxon>Viridiplantae</taxon>
        <taxon>Streptophyta</taxon>
        <taxon>Embryophyta</taxon>
        <taxon>Tracheophyta</taxon>
        <taxon>Spermatophyta</taxon>
        <taxon>Magnoliopsida</taxon>
        <taxon>eudicotyledons</taxon>
        <taxon>Gunneridae</taxon>
        <taxon>Pentapetalae</taxon>
        <taxon>asterids</taxon>
        <taxon>lamiids</taxon>
        <taxon>Gentianales</taxon>
        <taxon>Rubiaceae</taxon>
        <taxon>Cinchonoideae</taxon>
        <taxon>Cinchoneae</taxon>
        <taxon>Cinchona</taxon>
    </lineage>
</organism>
<dbReference type="EMBL" id="JBJUIK010000004">
    <property type="protein sequence ID" value="KAL3528970.1"/>
    <property type="molecule type" value="Genomic_DNA"/>
</dbReference>
<proteinExistence type="predicted"/>
<accession>A0ABD3AEL2</accession>
<keyword evidence="2" id="KW-1185">Reference proteome</keyword>
<comment type="caution">
    <text evidence="1">The sequence shown here is derived from an EMBL/GenBank/DDBJ whole genome shotgun (WGS) entry which is preliminary data.</text>
</comment>
<sequence>MEGDSSGLDLEKKLQHQLIDARVKLLSPPYFIDHFLAALNVPTSRDTVTSPLPCKGIPRSNLLPKNNHFILAIVFKKPVIPHQGKSLDNFITYQFLKDLGPATMPEPSILP</sequence>
<name>A0ABD3AEL2_9GENT</name>